<keyword evidence="2" id="KW-1185">Reference proteome</keyword>
<dbReference type="RefSeq" id="WP_113952475.1">
    <property type="nucleotide sequence ID" value="NZ_QNRT01000001.1"/>
</dbReference>
<reference evidence="1 2" key="1">
    <citation type="submission" date="2018-06" db="EMBL/GenBank/DDBJ databases">
        <title>Genomic Encyclopedia of Type Strains, Phase IV (KMG-IV): sequencing the most valuable type-strain genomes for metagenomic binning, comparative biology and taxonomic classification.</title>
        <authorList>
            <person name="Goeker M."/>
        </authorList>
    </citation>
    <scope>NUCLEOTIDE SEQUENCE [LARGE SCALE GENOMIC DNA]</scope>
    <source>
        <strain evidence="1 2">DSM 24032</strain>
    </source>
</reference>
<dbReference type="InParanoid" id="A0A395JMI9"/>
<proteinExistence type="predicted"/>
<protein>
    <submittedName>
        <fullName evidence="1">Uncharacterized protein</fullName>
    </submittedName>
</protein>
<organism evidence="1 2">
    <name type="scientific">Arenicella xantha</name>
    <dbReference type="NCBI Taxonomy" id="644221"/>
    <lineage>
        <taxon>Bacteria</taxon>
        <taxon>Pseudomonadati</taxon>
        <taxon>Pseudomonadota</taxon>
        <taxon>Gammaproteobacteria</taxon>
        <taxon>Arenicellales</taxon>
        <taxon>Arenicellaceae</taxon>
        <taxon>Arenicella</taxon>
    </lineage>
</organism>
<comment type="caution">
    <text evidence="1">The sequence shown here is derived from an EMBL/GenBank/DDBJ whole genome shotgun (WGS) entry which is preliminary data.</text>
</comment>
<evidence type="ECO:0000313" key="2">
    <source>
        <dbReference type="Proteomes" id="UP000253083"/>
    </source>
</evidence>
<name>A0A395JMI9_9GAMM</name>
<dbReference type="AlphaFoldDB" id="A0A395JMI9"/>
<evidence type="ECO:0000313" key="1">
    <source>
        <dbReference type="EMBL" id="RBP52861.1"/>
    </source>
</evidence>
<dbReference type="Proteomes" id="UP000253083">
    <property type="component" value="Unassembled WGS sequence"/>
</dbReference>
<gene>
    <name evidence="1" type="ORF">DFR28_101245</name>
</gene>
<dbReference type="EMBL" id="QNRT01000001">
    <property type="protein sequence ID" value="RBP52861.1"/>
    <property type="molecule type" value="Genomic_DNA"/>
</dbReference>
<sequence>MRGLRTISYFSEEAEVLHKRIPPRINVEREALTDTNKRAMRSFLKHIEAGNWERSIKYLRRLSKSNLFLTAVARAGFVVKHASHLNRREIINRVILAINERNRAPWLKGVTYHGYVNQVSNALFTEFRCDSVAAYFIIKDNKIRINRGWAQGWTPEKTARQMQR</sequence>
<accession>A0A395JMI9</accession>